<feature type="region of interest" description="Disordered" evidence="1">
    <location>
        <begin position="250"/>
        <end position="296"/>
    </location>
</feature>
<feature type="compositionally biased region" description="Acidic residues" evidence="1">
    <location>
        <begin position="284"/>
        <end position="296"/>
    </location>
</feature>
<name>A0ABR3QUV6_9PLEO</name>
<sequence>MSGRRKSLRSADKEGLKKLARDAEAPAAGATAAKVDKSKPVEKPKKTGRGKKKEASESTPEGPASKPKGTRTKKDEARTPPKNSGTKRKTPSPEPTGDEDPEKTLVEEYDEPEDIPSSGKKLKIEKKRSEGKSTKTGKGSRKTIKKETTPEPAAEPAASIAAPSSPDPPYEPPVKQGIMRPPPTPESNTVAQAIHDAIKPLLALIDPVIKFQEICSKRLPGDLELEAQLATKRLESLVEQLKAQYGVETEKLGAKESGIKPKKVQQQKTTSIDPDDGFERGMSDDEYVDLSPVIEE</sequence>
<accession>A0ABR3QUV6</accession>
<dbReference type="Proteomes" id="UP001521222">
    <property type="component" value="Unassembled WGS sequence"/>
</dbReference>
<evidence type="ECO:0000313" key="2">
    <source>
        <dbReference type="EMBL" id="KAL1595542.1"/>
    </source>
</evidence>
<feature type="compositionally biased region" description="Acidic residues" evidence="1">
    <location>
        <begin position="96"/>
        <end position="114"/>
    </location>
</feature>
<evidence type="ECO:0000256" key="1">
    <source>
        <dbReference type="SAM" id="MobiDB-lite"/>
    </source>
</evidence>
<feature type="region of interest" description="Disordered" evidence="1">
    <location>
        <begin position="1"/>
        <end position="189"/>
    </location>
</feature>
<evidence type="ECO:0008006" key="4">
    <source>
        <dbReference type="Google" id="ProtNLM"/>
    </source>
</evidence>
<organism evidence="2 3">
    <name type="scientific">Nothophoma quercina</name>
    <dbReference type="NCBI Taxonomy" id="749835"/>
    <lineage>
        <taxon>Eukaryota</taxon>
        <taxon>Fungi</taxon>
        <taxon>Dikarya</taxon>
        <taxon>Ascomycota</taxon>
        <taxon>Pezizomycotina</taxon>
        <taxon>Dothideomycetes</taxon>
        <taxon>Pleosporomycetidae</taxon>
        <taxon>Pleosporales</taxon>
        <taxon>Pleosporineae</taxon>
        <taxon>Didymellaceae</taxon>
        <taxon>Nothophoma</taxon>
    </lineage>
</organism>
<feature type="compositionally biased region" description="Basic and acidic residues" evidence="1">
    <location>
        <begin position="250"/>
        <end position="259"/>
    </location>
</feature>
<feature type="compositionally biased region" description="Low complexity" evidence="1">
    <location>
        <begin position="150"/>
        <end position="164"/>
    </location>
</feature>
<protein>
    <recommendedName>
        <fullName evidence="4">Eukaryotic translation initiation factor 3 30 kDa subunit</fullName>
    </recommendedName>
</protein>
<feature type="compositionally biased region" description="Basic and acidic residues" evidence="1">
    <location>
        <begin position="9"/>
        <end position="24"/>
    </location>
</feature>
<dbReference type="EMBL" id="JAKIXB020000031">
    <property type="protein sequence ID" value="KAL1595542.1"/>
    <property type="molecule type" value="Genomic_DNA"/>
</dbReference>
<evidence type="ECO:0000313" key="3">
    <source>
        <dbReference type="Proteomes" id="UP001521222"/>
    </source>
</evidence>
<reference evidence="2 3" key="1">
    <citation type="submission" date="2024-02" db="EMBL/GenBank/DDBJ databases">
        <title>De novo assembly and annotation of 12 fungi associated with fruit tree decline syndrome in Ontario, Canada.</title>
        <authorList>
            <person name="Sulman M."/>
            <person name="Ellouze W."/>
            <person name="Ilyukhin E."/>
        </authorList>
    </citation>
    <scope>NUCLEOTIDE SEQUENCE [LARGE SCALE GENOMIC DNA]</scope>
    <source>
        <strain evidence="2 3">M97-236</strain>
    </source>
</reference>
<gene>
    <name evidence="2" type="ORF">SLS59_008179</name>
</gene>
<comment type="caution">
    <text evidence="2">The sequence shown here is derived from an EMBL/GenBank/DDBJ whole genome shotgun (WGS) entry which is preliminary data.</text>
</comment>
<keyword evidence="3" id="KW-1185">Reference proteome</keyword>
<feature type="compositionally biased region" description="Basic and acidic residues" evidence="1">
    <location>
        <begin position="34"/>
        <end position="45"/>
    </location>
</feature>
<proteinExistence type="predicted"/>